<dbReference type="EMBL" id="KV925275">
    <property type="protein sequence ID" value="PIO35673.1"/>
    <property type="molecule type" value="Genomic_DNA"/>
</dbReference>
<dbReference type="InterPro" id="IPR011029">
    <property type="entry name" value="DEATH-like_dom_sf"/>
</dbReference>
<dbReference type="Pfam" id="PF02758">
    <property type="entry name" value="PYRIN"/>
    <property type="match status" value="2"/>
</dbReference>
<feature type="domain" description="Pyrin" evidence="1">
    <location>
        <begin position="90"/>
        <end position="183"/>
    </location>
</feature>
<dbReference type="SUPFAM" id="SSF47986">
    <property type="entry name" value="DEATH domain"/>
    <property type="match status" value="2"/>
</dbReference>
<evidence type="ECO:0000313" key="2">
    <source>
        <dbReference type="EMBL" id="PIO35673.1"/>
    </source>
</evidence>
<reference evidence="3" key="1">
    <citation type="journal article" date="2017" name="Nat. Commun.">
        <title>The North American bullfrog draft genome provides insight into hormonal regulation of long noncoding RNA.</title>
        <authorList>
            <person name="Hammond S.A."/>
            <person name="Warren R.L."/>
            <person name="Vandervalk B.P."/>
            <person name="Kucuk E."/>
            <person name="Khan H."/>
            <person name="Gibb E.A."/>
            <person name="Pandoh P."/>
            <person name="Kirk H."/>
            <person name="Zhao Y."/>
            <person name="Jones M."/>
            <person name="Mungall A.J."/>
            <person name="Coope R."/>
            <person name="Pleasance S."/>
            <person name="Moore R.A."/>
            <person name="Holt R.A."/>
            <person name="Round J.M."/>
            <person name="Ohora S."/>
            <person name="Walle B.V."/>
            <person name="Veldhoen N."/>
            <person name="Helbing C.C."/>
            <person name="Birol I."/>
        </authorList>
    </citation>
    <scope>NUCLEOTIDE SEQUENCE [LARGE SCALE GENOMIC DNA]</scope>
</reference>
<keyword evidence="3" id="KW-1185">Reference proteome</keyword>
<evidence type="ECO:0000313" key="3">
    <source>
        <dbReference type="Proteomes" id="UP000228934"/>
    </source>
</evidence>
<evidence type="ECO:0000259" key="1">
    <source>
        <dbReference type="PROSITE" id="PS50824"/>
    </source>
</evidence>
<dbReference type="PROSITE" id="PS50824">
    <property type="entry name" value="DAPIN"/>
    <property type="match status" value="2"/>
</dbReference>
<proteinExistence type="predicted"/>
<organism evidence="2 3">
    <name type="scientific">Aquarana catesbeiana</name>
    <name type="common">American bullfrog</name>
    <name type="synonym">Rana catesbeiana</name>
    <dbReference type="NCBI Taxonomy" id="8400"/>
    <lineage>
        <taxon>Eukaryota</taxon>
        <taxon>Metazoa</taxon>
        <taxon>Chordata</taxon>
        <taxon>Craniata</taxon>
        <taxon>Vertebrata</taxon>
        <taxon>Euteleostomi</taxon>
        <taxon>Amphibia</taxon>
        <taxon>Batrachia</taxon>
        <taxon>Anura</taxon>
        <taxon>Neobatrachia</taxon>
        <taxon>Ranoidea</taxon>
        <taxon>Ranidae</taxon>
        <taxon>Aquarana</taxon>
    </lineage>
</organism>
<dbReference type="CDD" id="cd08321">
    <property type="entry name" value="Pyrin_ASC-like"/>
    <property type="match status" value="1"/>
</dbReference>
<feature type="non-terminal residue" evidence="2">
    <location>
        <position position="184"/>
    </location>
</feature>
<dbReference type="InterPro" id="IPR004020">
    <property type="entry name" value="DAPIN"/>
</dbReference>
<dbReference type="Gene3D" id="1.10.533.10">
    <property type="entry name" value="Death Domain, Fas"/>
    <property type="match status" value="2"/>
</dbReference>
<dbReference type="OrthoDB" id="10058437at2759"/>
<feature type="domain" description="Pyrin" evidence="1">
    <location>
        <begin position="1"/>
        <end position="70"/>
    </location>
</feature>
<sequence length="184" mass="21106">MGFRNKLSDFSYGDKRPIPRGRLENANWFTTTYLLIDTYGEEGALDVTIEVFNLLGLMGPANDLQERRAQSAKPKKTHDKRLTGSAAGFLRKRKQTPEDLIVYSLEDLRESDFKRFKNKLSDFSYEDKHPIPRARLENADWITTKKFLVDTYGEEGALDVTIKVFTLIGLMGPANDLQERRAQN</sequence>
<protein>
    <recommendedName>
        <fullName evidence="1">Pyrin domain-containing protein</fullName>
    </recommendedName>
</protein>
<name>A0A2G9S889_AQUCT</name>
<dbReference type="SMART" id="SM01289">
    <property type="entry name" value="PYRIN"/>
    <property type="match status" value="2"/>
</dbReference>
<dbReference type="Proteomes" id="UP000228934">
    <property type="component" value="Unassembled WGS sequence"/>
</dbReference>
<dbReference type="AlphaFoldDB" id="A0A2G9S889"/>
<accession>A0A2G9S889</accession>
<gene>
    <name evidence="2" type="ORF">AB205_0070890</name>
</gene>